<evidence type="ECO:0000313" key="1">
    <source>
        <dbReference type="EMBL" id="UYV71188.1"/>
    </source>
</evidence>
<sequence length="170" mass="19783">MSKELRAKFEIRVRFGSNTQSRHHAHTQELTTEEIQELQSQQHTEVMQVIGFEESEEVISTMYGREKRAKVVPGSFLRAGKTFTMSSGQGGQVCRNKRWLESTRWCKDCGYFSVQNIVSEVLGYKRLSARWVPKKLIVEHKIKRVESAIEFLYRYEEEGEEFLDSIVTGN</sequence>
<evidence type="ECO:0000313" key="2">
    <source>
        <dbReference type="Proteomes" id="UP001235939"/>
    </source>
</evidence>
<name>A0ABY6KTX5_9ARAC</name>
<dbReference type="Proteomes" id="UP001235939">
    <property type="component" value="Chromosome 08"/>
</dbReference>
<reference evidence="1 2" key="1">
    <citation type="submission" date="2022-01" db="EMBL/GenBank/DDBJ databases">
        <title>A chromosomal length assembly of Cordylochernes scorpioides.</title>
        <authorList>
            <person name="Zeh D."/>
            <person name="Zeh J."/>
        </authorList>
    </citation>
    <scope>NUCLEOTIDE SEQUENCE [LARGE SCALE GENOMIC DNA]</scope>
    <source>
        <strain evidence="1">IN4F17</strain>
        <tissue evidence="1">Whole Body</tissue>
    </source>
</reference>
<keyword evidence="2" id="KW-1185">Reference proteome</keyword>
<gene>
    <name evidence="1" type="ORF">LAZ67_8002078</name>
</gene>
<dbReference type="EMBL" id="CP092870">
    <property type="protein sequence ID" value="UYV71188.1"/>
    <property type="molecule type" value="Genomic_DNA"/>
</dbReference>
<proteinExistence type="predicted"/>
<accession>A0ABY6KTX5</accession>
<organism evidence="1 2">
    <name type="scientific">Cordylochernes scorpioides</name>
    <dbReference type="NCBI Taxonomy" id="51811"/>
    <lineage>
        <taxon>Eukaryota</taxon>
        <taxon>Metazoa</taxon>
        <taxon>Ecdysozoa</taxon>
        <taxon>Arthropoda</taxon>
        <taxon>Chelicerata</taxon>
        <taxon>Arachnida</taxon>
        <taxon>Pseudoscorpiones</taxon>
        <taxon>Cheliferoidea</taxon>
        <taxon>Chernetidae</taxon>
        <taxon>Cordylochernes</taxon>
    </lineage>
</organism>
<protein>
    <submittedName>
        <fullName evidence="1">Uncharacterized protein</fullName>
    </submittedName>
</protein>